<gene>
    <name evidence="6" type="ORF">SAMN06265784_101359</name>
</gene>
<dbReference type="Gene3D" id="3.30.160.390">
    <property type="entry name" value="Integrase, DNA-binding domain"/>
    <property type="match status" value="1"/>
</dbReference>
<keyword evidence="3" id="KW-0238">DNA-binding</keyword>
<dbReference type="InterPro" id="IPR013762">
    <property type="entry name" value="Integrase-like_cat_sf"/>
</dbReference>
<evidence type="ECO:0000313" key="6">
    <source>
        <dbReference type="EMBL" id="SMG09881.1"/>
    </source>
</evidence>
<dbReference type="InterPro" id="IPR011010">
    <property type="entry name" value="DNA_brk_join_enz"/>
</dbReference>
<dbReference type="AlphaFoldDB" id="A0A1X7I6Y9"/>
<keyword evidence="2" id="KW-0229">DNA integration</keyword>
<dbReference type="SUPFAM" id="SSF56349">
    <property type="entry name" value="DNA breaking-rejoining enzymes"/>
    <property type="match status" value="1"/>
</dbReference>
<evidence type="ECO:0000256" key="1">
    <source>
        <dbReference type="ARBA" id="ARBA00008857"/>
    </source>
</evidence>
<proteinExistence type="inferred from homology"/>
<dbReference type="InterPro" id="IPR025166">
    <property type="entry name" value="Integrase_DNA_bind_dom"/>
</dbReference>
<dbReference type="CDD" id="cd00801">
    <property type="entry name" value="INT_P4_C"/>
    <property type="match status" value="1"/>
</dbReference>
<accession>A0A1X7I6Y9</accession>
<sequence length="418" mass="47379">MATTQSRQLHRLTALKLGKLVDPGYYADGGNLYFQISPTGSRTWIFRFKLMGRPREMGLGSLSNVSLAAAREEAARCRGLLKDKIDPIRARDEARRKVAIEGARQFRTAATEFIESTQASWKNSKHSDQWTNTLTTYAYPVIGDTDVRDVDTAMLVRILQPIWVAKRETASRVRGRIETILDAEKALGHREGDNPARWRGHLDKILPKRKKAVKHHPAMPWADLPDFIPQIVAKQAEGARSAWALHLLILCASRTNEIQFARPEEFNLKAKVWTIPAERMKMGVSHRVPLCDKACEIIEKMLSGSKWGYLFPGDKKGRPLSNMAMLELLRGMGYPEYTVHGFRSTFQDWAEEGAEYSDVLVDKALAHKVVNKARRAYQRGDMLERRRKMMEHWAQYCAGEYNTATILPFTSPQGLAAG</sequence>
<evidence type="ECO:0000256" key="3">
    <source>
        <dbReference type="ARBA" id="ARBA00023125"/>
    </source>
</evidence>
<dbReference type="InterPro" id="IPR050808">
    <property type="entry name" value="Phage_Integrase"/>
</dbReference>
<dbReference type="Pfam" id="PF13356">
    <property type="entry name" value="Arm-DNA-bind_3"/>
    <property type="match status" value="1"/>
</dbReference>
<dbReference type="Proteomes" id="UP000193228">
    <property type="component" value="Unassembled WGS sequence"/>
</dbReference>
<name>A0A1X7I6Y9_9BURK</name>
<dbReference type="InterPro" id="IPR038488">
    <property type="entry name" value="Integrase_DNA-bd_sf"/>
</dbReference>
<dbReference type="GO" id="GO:0015074">
    <property type="term" value="P:DNA integration"/>
    <property type="evidence" value="ECO:0007669"/>
    <property type="project" value="UniProtKB-KW"/>
</dbReference>
<keyword evidence="7" id="KW-1185">Reference proteome</keyword>
<organism evidence="6 7">
    <name type="scientific">Paraburkholderia susongensis</name>
    <dbReference type="NCBI Taxonomy" id="1515439"/>
    <lineage>
        <taxon>Bacteria</taxon>
        <taxon>Pseudomonadati</taxon>
        <taxon>Pseudomonadota</taxon>
        <taxon>Betaproteobacteria</taxon>
        <taxon>Burkholderiales</taxon>
        <taxon>Burkholderiaceae</taxon>
        <taxon>Paraburkholderia</taxon>
    </lineage>
</organism>
<reference evidence="7" key="1">
    <citation type="submission" date="2017-04" db="EMBL/GenBank/DDBJ databases">
        <authorList>
            <person name="Varghese N."/>
            <person name="Submissions S."/>
        </authorList>
    </citation>
    <scope>NUCLEOTIDE SEQUENCE [LARGE SCALE GENOMIC DNA]</scope>
    <source>
        <strain evidence="7">LMG 29540</strain>
    </source>
</reference>
<dbReference type="InterPro" id="IPR053876">
    <property type="entry name" value="Phage_int_M"/>
</dbReference>
<dbReference type="Gene3D" id="1.10.443.10">
    <property type="entry name" value="Intergrase catalytic core"/>
    <property type="match status" value="1"/>
</dbReference>
<dbReference type="Gene3D" id="1.10.150.130">
    <property type="match status" value="1"/>
</dbReference>
<dbReference type="RefSeq" id="WP_085480546.1">
    <property type="nucleotide sequence ID" value="NZ_FXAT01000001.1"/>
</dbReference>
<feature type="domain" description="Tyr recombinase" evidence="5">
    <location>
        <begin position="214"/>
        <end position="390"/>
    </location>
</feature>
<comment type="similarity">
    <text evidence="1">Belongs to the 'phage' integrase family.</text>
</comment>
<dbReference type="Pfam" id="PF00589">
    <property type="entry name" value="Phage_integrase"/>
    <property type="match status" value="1"/>
</dbReference>
<dbReference type="InterPro" id="IPR010998">
    <property type="entry name" value="Integrase_recombinase_N"/>
</dbReference>
<dbReference type="PANTHER" id="PTHR30629:SF2">
    <property type="entry name" value="PROPHAGE INTEGRASE INTS-RELATED"/>
    <property type="match status" value="1"/>
</dbReference>
<dbReference type="EMBL" id="FXAT01000001">
    <property type="protein sequence ID" value="SMG09881.1"/>
    <property type="molecule type" value="Genomic_DNA"/>
</dbReference>
<evidence type="ECO:0000256" key="4">
    <source>
        <dbReference type="ARBA" id="ARBA00023172"/>
    </source>
</evidence>
<evidence type="ECO:0000256" key="2">
    <source>
        <dbReference type="ARBA" id="ARBA00022908"/>
    </source>
</evidence>
<evidence type="ECO:0000313" key="7">
    <source>
        <dbReference type="Proteomes" id="UP000193228"/>
    </source>
</evidence>
<keyword evidence="4" id="KW-0233">DNA recombination</keyword>
<dbReference type="GO" id="GO:0006310">
    <property type="term" value="P:DNA recombination"/>
    <property type="evidence" value="ECO:0007669"/>
    <property type="project" value="UniProtKB-KW"/>
</dbReference>
<dbReference type="GO" id="GO:0003677">
    <property type="term" value="F:DNA binding"/>
    <property type="evidence" value="ECO:0007669"/>
    <property type="project" value="UniProtKB-KW"/>
</dbReference>
<protein>
    <submittedName>
        <fullName evidence="6">Phage integrase family protein</fullName>
    </submittedName>
</protein>
<dbReference type="InterPro" id="IPR002104">
    <property type="entry name" value="Integrase_catalytic"/>
</dbReference>
<evidence type="ECO:0000259" key="5">
    <source>
        <dbReference type="PROSITE" id="PS51898"/>
    </source>
</evidence>
<dbReference type="PANTHER" id="PTHR30629">
    <property type="entry name" value="PROPHAGE INTEGRASE"/>
    <property type="match status" value="1"/>
</dbReference>
<dbReference type="PROSITE" id="PS51898">
    <property type="entry name" value="TYR_RECOMBINASE"/>
    <property type="match status" value="1"/>
</dbReference>
<dbReference type="STRING" id="1515439.SAMN06265784_101359"/>
<dbReference type="Pfam" id="PF22022">
    <property type="entry name" value="Phage_int_M"/>
    <property type="match status" value="1"/>
</dbReference>
<dbReference type="OrthoDB" id="9775880at2"/>